<evidence type="ECO:0000313" key="1">
    <source>
        <dbReference type="EMBL" id="KAI9458713.1"/>
    </source>
</evidence>
<sequence length="247" mass="25075">MVHCVWDDMPDMGVRPRDARETALLCPFRSPLAYSGPSSGGGITYLAAPPSAPPLKSTQRVAGPRRTPTYTTSLGGSGTRDDGVSNTAPASSSLYEPCQGSSSVAPDLKKLEYESTLTGGVRSGAAQCGQTVGACMPGCSNPLSRVMVVLGAVAVVAAAAVAAEASAEAEKVGSKEDVCQAAVARVDDGARVGGDVMEREAWCGVVLASTVSPVVTAWRWGLIFLQGGVAVLSSKALVFLGGTGGVR</sequence>
<organism evidence="1 2">
    <name type="scientific">Russula earlei</name>
    <dbReference type="NCBI Taxonomy" id="71964"/>
    <lineage>
        <taxon>Eukaryota</taxon>
        <taxon>Fungi</taxon>
        <taxon>Dikarya</taxon>
        <taxon>Basidiomycota</taxon>
        <taxon>Agaricomycotina</taxon>
        <taxon>Agaricomycetes</taxon>
        <taxon>Russulales</taxon>
        <taxon>Russulaceae</taxon>
        <taxon>Russula</taxon>
    </lineage>
</organism>
<dbReference type="EMBL" id="JAGFNK010000207">
    <property type="protein sequence ID" value="KAI9458713.1"/>
    <property type="molecule type" value="Genomic_DNA"/>
</dbReference>
<protein>
    <submittedName>
        <fullName evidence="1">Uncharacterized protein</fullName>
    </submittedName>
</protein>
<name>A0ACC0U2K9_9AGAM</name>
<evidence type="ECO:0000313" key="2">
    <source>
        <dbReference type="Proteomes" id="UP001207468"/>
    </source>
</evidence>
<proteinExistence type="predicted"/>
<dbReference type="Proteomes" id="UP001207468">
    <property type="component" value="Unassembled WGS sequence"/>
</dbReference>
<keyword evidence="2" id="KW-1185">Reference proteome</keyword>
<gene>
    <name evidence="1" type="ORF">F5148DRAFT_1369421</name>
</gene>
<accession>A0ACC0U2K9</accession>
<reference evidence="1" key="1">
    <citation type="submission" date="2021-03" db="EMBL/GenBank/DDBJ databases">
        <title>Evolutionary priming and transition to the ectomycorrhizal habit in an iconic lineage of mushroom-forming fungi: is preadaptation a requirement?</title>
        <authorList>
            <consortium name="DOE Joint Genome Institute"/>
            <person name="Looney B.P."/>
            <person name="Miyauchi S."/>
            <person name="Morin E."/>
            <person name="Drula E."/>
            <person name="Courty P.E."/>
            <person name="Chicoki N."/>
            <person name="Fauchery L."/>
            <person name="Kohler A."/>
            <person name="Kuo A."/>
            <person name="LaButti K."/>
            <person name="Pangilinan J."/>
            <person name="Lipzen A."/>
            <person name="Riley R."/>
            <person name="Andreopoulos W."/>
            <person name="He G."/>
            <person name="Johnson J."/>
            <person name="Barry K.W."/>
            <person name="Grigoriev I.V."/>
            <person name="Nagy L."/>
            <person name="Hibbett D."/>
            <person name="Henrissat B."/>
            <person name="Matheny P.B."/>
            <person name="Labbe J."/>
            <person name="Martin A.F."/>
        </authorList>
    </citation>
    <scope>NUCLEOTIDE SEQUENCE</scope>
    <source>
        <strain evidence="1">BPL698</strain>
    </source>
</reference>
<comment type="caution">
    <text evidence="1">The sequence shown here is derived from an EMBL/GenBank/DDBJ whole genome shotgun (WGS) entry which is preliminary data.</text>
</comment>